<dbReference type="GeneID" id="82551923"/>
<dbReference type="AlphaFoldDB" id="A0A8D4SSW7"/>
<sequence length="64" mass="7283">MKCKQTDSIYTSSMQIGINTDTIQIDALIVKLERAVELQKQLSKAVRAVEESITMLSHRDSFIR</sequence>
<reference evidence="1 2" key="1">
    <citation type="submission" date="2018-09" db="EMBL/GenBank/DDBJ databases">
        <title>Yersinia kristensenii subsp. rochesterensis subsp. nov., Isolated from Human Feces.</title>
        <authorList>
            <person name="Cunningham S.A."/>
            <person name="Jeraldo P."/>
            <person name="Patel R."/>
        </authorList>
    </citation>
    <scope>NUCLEOTIDE SEQUENCE [LARGE SCALE GENOMIC DNA]</scope>
    <source>
        <strain evidence="1 2">ATCC BAA-2637</strain>
    </source>
</reference>
<dbReference type="EMBL" id="CP032482">
    <property type="protein sequence ID" value="AYD44765.1"/>
    <property type="molecule type" value="Genomic_DNA"/>
</dbReference>
<evidence type="ECO:0000313" key="1">
    <source>
        <dbReference type="EMBL" id="AYD44765.1"/>
    </source>
</evidence>
<gene>
    <name evidence="1" type="ORF">DXZ79_14330</name>
</gene>
<proteinExistence type="predicted"/>
<dbReference type="RefSeq" id="WP_120011378.1">
    <property type="nucleotide sequence ID" value="NZ_CP032482.1"/>
</dbReference>
<organism evidence="1 2">
    <name type="scientific">Yersinia rochesterensis</name>
    <dbReference type="NCBI Taxonomy" id="1604335"/>
    <lineage>
        <taxon>Bacteria</taxon>
        <taxon>Pseudomonadati</taxon>
        <taxon>Pseudomonadota</taxon>
        <taxon>Gammaproteobacteria</taxon>
        <taxon>Enterobacterales</taxon>
        <taxon>Yersiniaceae</taxon>
        <taxon>Yersinia</taxon>
    </lineage>
</organism>
<evidence type="ECO:0000313" key="2">
    <source>
        <dbReference type="Proteomes" id="UP000265864"/>
    </source>
</evidence>
<protein>
    <submittedName>
        <fullName evidence="1">Uncharacterized protein</fullName>
    </submittedName>
</protein>
<name>A0A8D4SSW7_9GAMM</name>
<dbReference type="Proteomes" id="UP000265864">
    <property type="component" value="Chromosome"/>
</dbReference>
<accession>A0A8D4SSW7</accession>